<dbReference type="Ensembl" id="ENSSVLT00005019400.1">
    <property type="protein sequence ID" value="ENSSVLP00005017429.1"/>
    <property type="gene ID" value="ENSSVLG00005013949.1"/>
</dbReference>
<feature type="region of interest" description="Disordered" evidence="1">
    <location>
        <begin position="48"/>
        <end position="90"/>
    </location>
</feature>
<reference evidence="2" key="1">
    <citation type="submission" date="2025-05" db="UniProtKB">
        <authorList>
            <consortium name="Ensembl"/>
        </authorList>
    </citation>
    <scope>IDENTIFICATION</scope>
</reference>
<sequence>MATRVLTMSAHLGPVPQPPAPQDEPVFVHLKPVLGAANPARDAALFLGEELKHPNHHLQAETTAPSPPPGPRPSLSSPVYSAPTRPQLQR</sequence>
<dbReference type="OrthoDB" id="9639550at2759"/>
<dbReference type="Proteomes" id="UP000694564">
    <property type="component" value="Unassembled WGS sequence"/>
</dbReference>
<organism evidence="2 3">
    <name type="scientific">Sciurus vulgaris</name>
    <name type="common">Eurasian red squirrel</name>
    <dbReference type="NCBI Taxonomy" id="55149"/>
    <lineage>
        <taxon>Eukaryota</taxon>
        <taxon>Metazoa</taxon>
        <taxon>Chordata</taxon>
        <taxon>Craniata</taxon>
        <taxon>Vertebrata</taxon>
        <taxon>Euteleostomi</taxon>
        <taxon>Mammalia</taxon>
        <taxon>Eutheria</taxon>
        <taxon>Euarchontoglires</taxon>
        <taxon>Glires</taxon>
        <taxon>Rodentia</taxon>
        <taxon>Sciuromorpha</taxon>
        <taxon>Sciuridae</taxon>
        <taxon>Sciurinae</taxon>
        <taxon>Sciurini</taxon>
        <taxon>Sciurus</taxon>
    </lineage>
</organism>
<evidence type="ECO:0000313" key="3">
    <source>
        <dbReference type="Proteomes" id="UP000694564"/>
    </source>
</evidence>
<evidence type="ECO:0000313" key="2">
    <source>
        <dbReference type="Ensembl" id="ENSSVLP00005024065.1"/>
    </source>
</evidence>
<dbReference type="GeneTree" id="ENSGT00910000148133"/>
<dbReference type="Ensembl" id="ENSSVLT00005026747.1">
    <property type="protein sequence ID" value="ENSSVLP00005024065.1"/>
    <property type="gene ID" value="ENSSVLG00005019079.1"/>
</dbReference>
<accession>A0A8D2DHP9</accession>
<dbReference type="AlphaFoldDB" id="A0A8D2DHP9"/>
<evidence type="ECO:0000256" key="1">
    <source>
        <dbReference type="SAM" id="MobiDB-lite"/>
    </source>
</evidence>
<feature type="region of interest" description="Disordered" evidence="1">
    <location>
        <begin position="1"/>
        <end position="24"/>
    </location>
</feature>
<proteinExistence type="predicted"/>
<keyword evidence="3" id="KW-1185">Reference proteome</keyword>
<protein>
    <submittedName>
        <fullName evidence="2">Uncharacterized protein</fullName>
    </submittedName>
</protein>
<name>A0A8D2DHP9_SCIVU</name>